<dbReference type="InterPro" id="IPR002078">
    <property type="entry name" value="Sigma_54_int"/>
</dbReference>
<dbReference type="InterPro" id="IPR025662">
    <property type="entry name" value="Sigma_54_int_dom_ATP-bd_1"/>
</dbReference>
<feature type="domain" description="Response regulatory" evidence="8">
    <location>
        <begin position="10"/>
        <end position="125"/>
    </location>
</feature>
<dbReference type="GO" id="GO:0043565">
    <property type="term" value="F:sequence-specific DNA binding"/>
    <property type="evidence" value="ECO:0007669"/>
    <property type="project" value="InterPro"/>
</dbReference>
<dbReference type="InterPro" id="IPR003593">
    <property type="entry name" value="AAA+_ATPase"/>
</dbReference>
<reference evidence="11" key="1">
    <citation type="submission" date="2015-08" db="EMBL/GenBank/DDBJ databases">
        <authorList>
            <person name="Varghese N."/>
        </authorList>
    </citation>
    <scope>NUCLEOTIDE SEQUENCE [LARGE SCALE GENOMIC DNA]</scope>
    <source>
        <strain evidence="11">JCM 18476</strain>
    </source>
</reference>
<dbReference type="InterPro" id="IPR000847">
    <property type="entry name" value="LysR_HTH_N"/>
</dbReference>
<dbReference type="FunFam" id="3.40.50.300:FF:000006">
    <property type="entry name" value="DNA-binding transcriptional regulator NtrC"/>
    <property type="match status" value="1"/>
</dbReference>
<dbReference type="InterPro" id="IPR002197">
    <property type="entry name" value="HTH_Fis"/>
</dbReference>
<dbReference type="Proteomes" id="UP000182769">
    <property type="component" value="Unassembled WGS sequence"/>
</dbReference>
<dbReference type="Gene3D" id="1.10.8.60">
    <property type="match status" value="1"/>
</dbReference>
<dbReference type="Pfam" id="PF25601">
    <property type="entry name" value="AAA_lid_14"/>
    <property type="match status" value="1"/>
</dbReference>
<keyword evidence="1" id="KW-0547">Nucleotide-binding</keyword>
<evidence type="ECO:0000313" key="11">
    <source>
        <dbReference type="Proteomes" id="UP000182769"/>
    </source>
</evidence>
<dbReference type="SUPFAM" id="SSF52172">
    <property type="entry name" value="CheY-like"/>
    <property type="match status" value="1"/>
</dbReference>
<dbReference type="InterPro" id="IPR058031">
    <property type="entry name" value="AAA_lid_NorR"/>
</dbReference>
<evidence type="ECO:0000259" key="8">
    <source>
        <dbReference type="PROSITE" id="PS50110"/>
    </source>
</evidence>
<evidence type="ECO:0000256" key="6">
    <source>
        <dbReference type="PROSITE-ProRule" id="PRU00169"/>
    </source>
</evidence>
<dbReference type="SUPFAM" id="SSF46689">
    <property type="entry name" value="Homeodomain-like"/>
    <property type="match status" value="1"/>
</dbReference>
<evidence type="ECO:0000256" key="2">
    <source>
        <dbReference type="ARBA" id="ARBA00022840"/>
    </source>
</evidence>
<evidence type="ECO:0000256" key="1">
    <source>
        <dbReference type="ARBA" id="ARBA00022741"/>
    </source>
</evidence>
<name>A0A0K6IGP5_9GAMM</name>
<evidence type="ECO:0000256" key="3">
    <source>
        <dbReference type="ARBA" id="ARBA00023015"/>
    </source>
</evidence>
<dbReference type="AlphaFoldDB" id="A0A0K6IGP5"/>
<dbReference type="InterPro" id="IPR009057">
    <property type="entry name" value="Homeodomain-like_sf"/>
</dbReference>
<dbReference type="InterPro" id="IPR011006">
    <property type="entry name" value="CheY-like_superfamily"/>
</dbReference>
<dbReference type="CDD" id="cd00009">
    <property type="entry name" value="AAA"/>
    <property type="match status" value="1"/>
</dbReference>
<evidence type="ECO:0000313" key="10">
    <source>
        <dbReference type="EMBL" id="CUB02305.1"/>
    </source>
</evidence>
<feature type="modified residue" description="4-aspartylphosphate" evidence="6">
    <location>
        <position position="60"/>
    </location>
</feature>
<dbReference type="STRING" id="1137284.GCA_001418205_00136"/>
<dbReference type="SUPFAM" id="SSF52540">
    <property type="entry name" value="P-loop containing nucleoside triphosphate hydrolases"/>
    <property type="match status" value="1"/>
</dbReference>
<dbReference type="GO" id="GO:0000160">
    <property type="term" value="P:phosphorelay signal transduction system"/>
    <property type="evidence" value="ECO:0007669"/>
    <property type="project" value="InterPro"/>
</dbReference>
<dbReference type="Gene3D" id="3.40.50.2300">
    <property type="match status" value="1"/>
</dbReference>
<dbReference type="Gene3D" id="3.40.50.300">
    <property type="entry name" value="P-loop containing nucleotide triphosphate hydrolases"/>
    <property type="match status" value="1"/>
</dbReference>
<evidence type="ECO:0000259" key="7">
    <source>
        <dbReference type="PROSITE" id="PS50045"/>
    </source>
</evidence>
<evidence type="ECO:0000259" key="9">
    <source>
        <dbReference type="PROSITE" id="PS50931"/>
    </source>
</evidence>
<evidence type="ECO:0000256" key="5">
    <source>
        <dbReference type="ARBA" id="ARBA00023163"/>
    </source>
</evidence>
<proteinExistence type="predicted"/>
<dbReference type="PANTHER" id="PTHR32071:SF13">
    <property type="entry name" value="RESPONSE REGULATOR HSFA"/>
    <property type="match status" value="1"/>
</dbReference>
<dbReference type="GO" id="GO:0003700">
    <property type="term" value="F:DNA-binding transcription factor activity"/>
    <property type="evidence" value="ECO:0007669"/>
    <property type="project" value="InterPro"/>
</dbReference>
<dbReference type="PROSITE" id="PS50110">
    <property type="entry name" value="RESPONSE_REGULATORY"/>
    <property type="match status" value="1"/>
</dbReference>
<evidence type="ECO:0000256" key="4">
    <source>
        <dbReference type="ARBA" id="ARBA00023125"/>
    </source>
</evidence>
<dbReference type="PROSITE" id="PS00688">
    <property type="entry name" value="SIGMA54_INTERACT_3"/>
    <property type="match status" value="1"/>
</dbReference>
<keyword evidence="3" id="KW-0805">Transcription regulation</keyword>
<dbReference type="InterPro" id="IPR001789">
    <property type="entry name" value="Sig_transdc_resp-reg_receiver"/>
</dbReference>
<dbReference type="PROSITE" id="PS50045">
    <property type="entry name" value="SIGMA54_INTERACT_4"/>
    <property type="match status" value="1"/>
</dbReference>
<feature type="domain" description="HTH lysR-type" evidence="9">
    <location>
        <begin position="439"/>
        <end position="467"/>
    </location>
</feature>
<keyword evidence="2" id="KW-0067">ATP-binding</keyword>
<keyword evidence="4 10" id="KW-0238">DNA-binding</keyword>
<dbReference type="EMBL" id="CYHG01000001">
    <property type="protein sequence ID" value="CUB02305.1"/>
    <property type="molecule type" value="Genomic_DNA"/>
</dbReference>
<sequence>MNQLAYPQFKILLVDDEPSFLRSMSLTLERHGLNNLLTCPEPHQVKSLMAEHNIGLVLLDLTMPVISGQELLTWLTEEYPDVSVIIFSGLNQVDAAVNCVKQGAFDYIVKTADPEQILEAIKRAIHTQELSLENQALRAQLLSSELKKADHFANFITADPNMMSTFRYLESIASSSQPVLITGESGVGKELIAGAIHELSGRRGPLVSVNVAGLDDNIFSDTLFGHARGAFTGADKVRQGLVESAAGGTLFLDEIGDLSPMSQVKLLRLLQEGEYYPIGSDRPKRIQARVVVATHQNLVEQQQQGKFRKDLYFRLRTHMVSIPPLRERLNDLPLLIDHFMRQACDELRKPQLNIPNNLAIQLQQYSFPGNVRELRALVYDAVSQSDQSQLNISVFQQLTGSSPIDVFERSVRFPEDQPLPTLTQLSKLLVEEAMNRANHNQSLAARMLGISQPALSKRLKNMKEGEE</sequence>
<accession>A0A0K6IGP5</accession>
<dbReference type="PRINTS" id="PR01590">
    <property type="entry name" value="HTHFIS"/>
</dbReference>
<dbReference type="InterPro" id="IPR027417">
    <property type="entry name" value="P-loop_NTPase"/>
</dbReference>
<dbReference type="RefSeq" id="WP_055461285.1">
    <property type="nucleotide sequence ID" value="NZ_CYHG01000001.1"/>
</dbReference>
<dbReference type="Pfam" id="PF00072">
    <property type="entry name" value="Response_reg"/>
    <property type="match status" value="1"/>
</dbReference>
<dbReference type="PROSITE" id="PS50931">
    <property type="entry name" value="HTH_LYSR"/>
    <property type="match status" value="1"/>
</dbReference>
<dbReference type="OrthoDB" id="9804019at2"/>
<feature type="domain" description="Sigma-54 factor interaction" evidence="7">
    <location>
        <begin position="155"/>
        <end position="383"/>
    </location>
</feature>
<dbReference type="SMART" id="SM00382">
    <property type="entry name" value="AAA"/>
    <property type="match status" value="1"/>
</dbReference>
<dbReference type="Pfam" id="PF02954">
    <property type="entry name" value="HTH_8"/>
    <property type="match status" value="1"/>
</dbReference>
<gene>
    <name evidence="10" type="ORF">Ga0061065_101138</name>
</gene>
<dbReference type="PROSITE" id="PS00675">
    <property type="entry name" value="SIGMA54_INTERACT_1"/>
    <property type="match status" value="1"/>
</dbReference>
<dbReference type="SMART" id="SM00448">
    <property type="entry name" value="REC"/>
    <property type="match status" value="1"/>
</dbReference>
<keyword evidence="6" id="KW-0597">Phosphoprotein</keyword>
<keyword evidence="11" id="KW-1185">Reference proteome</keyword>
<dbReference type="Gene3D" id="1.10.10.60">
    <property type="entry name" value="Homeodomain-like"/>
    <property type="match status" value="1"/>
</dbReference>
<dbReference type="Pfam" id="PF00158">
    <property type="entry name" value="Sigma54_activat"/>
    <property type="match status" value="1"/>
</dbReference>
<dbReference type="PANTHER" id="PTHR32071">
    <property type="entry name" value="TRANSCRIPTIONAL REGULATORY PROTEIN"/>
    <property type="match status" value="1"/>
</dbReference>
<dbReference type="InterPro" id="IPR025944">
    <property type="entry name" value="Sigma_54_int_dom_CS"/>
</dbReference>
<protein>
    <submittedName>
        <fullName evidence="10">DNA-binding transcriptional response regulator, NtrC family, contains REC, AAA-type ATPase, and a Fis-type DNA-binding domains</fullName>
    </submittedName>
</protein>
<organism evidence="10 11">
    <name type="scientific">Marinomonas fungiae</name>
    <dbReference type="NCBI Taxonomy" id="1137284"/>
    <lineage>
        <taxon>Bacteria</taxon>
        <taxon>Pseudomonadati</taxon>
        <taxon>Pseudomonadota</taxon>
        <taxon>Gammaproteobacteria</taxon>
        <taxon>Oceanospirillales</taxon>
        <taxon>Oceanospirillaceae</taxon>
        <taxon>Marinomonas</taxon>
    </lineage>
</organism>
<dbReference type="PROSITE" id="PS00676">
    <property type="entry name" value="SIGMA54_INTERACT_2"/>
    <property type="match status" value="1"/>
</dbReference>
<dbReference type="GO" id="GO:0005524">
    <property type="term" value="F:ATP binding"/>
    <property type="evidence" value="ECO:0007669"/>
    <property type="project" value="UniProtKB-KW"/>
</dbReference>
<dbReference type="InterPro" id="IPR025943">
    <property type="entry name" value="Sigma_54_int_dom_ATP-bd_2"/>
</dbReference>
<keyword evidence="5" id="KW-0804">Transcription</keyword>